<keyword evidence="6 12" id="KW-0812">Transmembrane</keyword>
<evidence type="ECO:0000256" key="3">
    <source>
        <dbReference type="ARBA" id="ARBA00011291"/>
    </source>
</evidence>
<comment type="subcellular location">
    <subcellularLocation>
        <location evidence="1 12">Mitochondrion membrane</location>
        <topology evidence="1 12">Single-pass membrane protein</topology>
    </subcellularLocation>
</comment>
<dbReference type="GeneID" id="26130765"/>
<evidence type="ECO:0000256" key="5">
    <source>
        <dbReference type="ARBA" id="ARBA00022547"/>
    </source>
</evidence>
<proteinExistence type="inferred from homology"/>
<keyword evidence="8 13" id="KW-1133">Transmembrane helix</keyword>
<evidence type="ECO:0000256" key="4">
    <source>
        <dbReference type="ARBA" id="ARBA00022448"/>
    </source>
</evidence>
<name>A0A0U2P640_9CUCU</name>
<evidence type="ECO:0000256" key="13">
    <source>
        <dbReference type="SAM" id="Phobius"/>
    </source>
</evidence>
<evidence type="ECO:0000256" key="11">
    <source>
        <dbReference type="ARBA" id="ARBA00023136"/>
    </source>
</evidence>
<reference evidence="14" key="1">
    <citation type="journal article" date="2015" name="Mitochondrial DNA">
        <title>The complete mitochondrial genome of the flea beetle Agasicles hygrophila.</title>
        <authorList>
            <person name="Li N."/>
            <person name="Wei J.N."/>
            <person name="Jia D."/>
            <person name="Li S."/>
            <person name="Ma R.Y."/>
        </authorList>
    </citation>
    <scope>NUCLEOTIDE SEQUENCE</scope>
</reference>
<keyword evidence="10 12" id="KW-0496">Mitochondrion</keyword>
<dbReference type="GO" id="GO:0015078">
    <property type="term" value="F:proton transmembrane transporter activity"/>
    <property type="evidence" value="ECO:0007669"/>
    <property type="project" value="InterPro"/>
</dbReference>
<evidence type="ECO:0000256" key="10">
    <source>
        <dbReference type="ARBA" id="ARBA00023128"/>
    </source>
</evidence>
<accession>A0A0U2P640</accession>
<evidence type="ECO:0000256" key="7">
    <source>
        <dbReference type="ARBA" id="ARBA00022781"/>
    </source>
</evidence>
<dbReference type="RefSeq" id="YP_009178819.1">
    <property type="nucleotide sequence ID" value="NC_028332.1"/>
</dbReference>
<evidence type="ECO:0000256" key="12">
    <source>
        <dbReference type="RuleBase" id="RU003661"/>
    </source>
</evidence>
<dbReference type="AlphaFoldDB" id="A0A0U2P640"/>
<protein>
    <recommendedName>
        <fullName evidence="12">ATP synthase complex subunit 8</fullName>
    </recommendedName>
</protein>
<keyword evidence="11 13" id="KW-0472">Membrane</keyword>
<dbReference type="GO" id="GO:0031966">
    <property type="term" value="C:mitochondrial membrane"/>
    <property type="evidence" value="ECO:0007669"/>
    <property type="project" value="UniProtKB-SubCell"/>
</dbReference>
<organism evidence="14">
    <name type="scientific">Agasicles hygrophila</name>
    <dbReference type="NCBI Taxonomy" id="715812"/>
    <lineage>
        <taxon>Eukaryota</taxon>
        <taxon>Metazoa</taxon>
        <taxon>Ecdysozoa</taxon>
        <taxon>Arthropoda</taxon>
        <taxon>Hexapoda</taxon>
        <taxon>Insecta</taxon>
        <taxon>Pterygota</taxon>
        <taxon>Neoptera</taxon>
        <taxon>Endopterygota</taxon>
        <taxon>Coleoptera</taxon>
        <taxon>Polyphaga</taxon>
        <taxon>Cucujiformia</taxon>
        <taxon>Chrysomeloidea</taxon>
        <taxon>Chrysomelidae</taxon>
        <taxon>Galerucinae</taxon>
        <taxon>Alticini</taxon>
        <taxon>Agasicles</taxon>
    </lineage>
</organism>
<geneLocation type="mitochondrion" evidence="14"/>
<evidence type="ECO:0000256" key="8">
    <source>
        <dbReference type="ARBA" id="ARBA00022989"/>
    </source>
</evidence>
<evidence type="ECO:0000256" key="2">
    <source>
        <dbReference type="ARBA" id="ARBA00008892"/>
    </source>
</evidence>
<gene>
    <name evidence="14" type="primary">ATP8</name>
</gene>
<evidence type="ECO:0000313" key="14">
    <source>
        <dbReference type="EMBL" id="ALJ78614.1"/>
    </source>
</evidence>
<dbReference type="Pfam" id="PF00895">
    <property type="entry name" value="ATP-synt_8"/>
    <property type="match status" value="1"/>
</dbReference>
<comment type="similarity">
    <text evidence="2 12">Belongs to the ATPase protein 8 family.</text>
</comment>
<keyword evidence="4 12" id="KW-0813">Transport</keyword>
<evidence type="ECO:0000256" key="9">
    <source>
        <dbReference type="ARBA" id="ARBA00023065"/>
    </source>
</evidence>
<sequence>MPQMMPLNWTLLMLFFLIIFYLYNILNFYSMNYNSIKTSTKMKTTSINWKW</sequence>
<keyword evidence="9 12" id="KW-0406">Ion transport</keyword>
<feature type="transmembrane region" description="Helical" evidence="13">
    <location>
        <begin position="6"/>
        <end position="26"/>
    </location>
</feature>
<evidence type="ECO:0000256" key="1">
    <source>
        <dbReference type="ARBA" id="ARBA00004304"/>
    </source>
</evidence>
<dbReference type="InterPro" id="IPR001421">
    <property type="entry name" value="ATP8_metazoa"/>
</dbReference>
<comment type="subunit">
    <text evidence="3">F-type ATPases have 2 components, CF(1) - the catalytic core - and CF(0) - the membrane proton channel.</text>
</comment>
<dbReference type="CTD" id="4509"/>
<dbReference type="GO" id="GO:0045259">
    <property type="term" value="C:proton-transporting ATP synthase complex"/>
    <property type="evidence" value="ECO:0007669"/>
    <property type="project" value="UniProtKB-KW"/>
</dbReference>
<keyword evidence="5 12" id="KW-0138">CF(0)</keyword>
<dbReference type="EMBL" id="KR494279">
    <property type="protein sequence ID" value="ALJ78614.1"/>
    <property type="molecule type" value="Genomic_DNA"/>
</dbReference>
<dbReference type="GO" id="GO:0015986">
    <property type="term" value="P:proton motive force-driven ATP synthesis"/>
    <property type="evidence" value="ECO:0007669"/>
    <property type="project" value="InterPro"/>
</dbReference>
<keyword evidence="7 12" id="KW-0375">Hydrogen ion transport</keyword>
<evidence type="ECO:0000256" key="6">
    <source>
        <dbReference type="ARBA" id="ARBA00022692"/>
    </source>
</evidence>